<dbReference type="AlphaFoldDB" id="A0A811Z0C9"/>
<reference evidence="1" key="1">
    <citation type="submission" date="2020-12" db="EMBL/GenBank/DDBJ databases">
        <authorList>
            <consortium name="Molecular Ecology Group"/>
        </authorList>
    </citation>
    <scope>NUCLEOTIDE SEQUENCE</scope>
    <source>
        <strain evidence="1">TBG_1078</strain>
    </source>
</reference>
<organism evidence="1 2">
    <name type="scientific">Nyctereutes procyonoides</name>
    <name type="common">Raccoon dog</name>
    <name type="synonym">Canis procyonoides</name>
    <dbReference type="NCBI Taxonomy" id="34880"/>
    <lineage>
        <taxon>Eukaryota</taxon>
        <taxon>Metazoa</taxon>
        <taxon>Chordata</taxon>
        <taxon>Craniata</taxon>
        <taxon>Vertebrata</taxon>
        <taxon>Euteleostomi</taxon>
        <taxon>Mammalia</taxon>
        <taxon>Eutheria</taxon>
        <taxon>Laurasiatheria</taxon>
        <taxon>Carnivora</taxon>
        <taxon>Caniformia</taxon>
        <taxon>Canidae</taxon>
        <taxon>Nyctereutes</taxon>
    </lineage>
</organism>
<evidence type="ECO:0000313" key="2">
    <source>
        <dbReference type="Proteomes" id="UP000645828"/>
    </source>
</evidence>
<dbReference type="Proteomes" id="UP000645828">
    <property type="component" value="Unassembled WGS sequence"/>
</dbReference>
<protein>
    <submittedName>
        <fullName evidence="1">(raccoon dog) hypothetical protein</fullName>
    </submittedName>
</protein>
<accession>A0A811Z0C9</accession>
<gene>
    <name evidence="1" type="ORF">NYPRO_LOCUS13746</name>
</gene>
<comment type="caution">
    <text evidence="1">The sequence shown here is derived from an EMBL/GenBank/DDBJ whole genome shotgun (WGS) entry which is preliminary data.</text>
</comment>
<sequence>MMGEVVTLKKNPQIFYLRSLISLNCHPVGCRSHRKQTLFSEFLHQDLKKFRDASALIAIPVPLLKSSAPGPLKPQDLLMNAEVARKLADLGLDRAFGVSVYTYTHEMVTPEVVWTGVLSMPYYKLSFPKGAQQNFNKILAIRKAALQTQQADFGKAALDYPIFQNVTKPVSPPSALMSLPLISSSPSLGT</sequence>
<name>A0A811Z0C9_NYCPR</name>
<dbReference type="EMBL" id="CAJHUB010000750">
    <property type="protein sequence ID" value="CAD7680954.1"/>
    <property type="molecule type" value="Genomic_DNA"/>
</dbReference>
<evidence type="ECO:0000313" key="1">
    <source>
        <dbReference type="EMBL" id="CAD7680954.1"/>
    </source>
</evidence>
<proteinExistence type="predicted"/>
<keyword evidence="2" id="KW-1185">Reference proteome</keyword>